<sequence length="268" mass="29069">MRMTEWVIETYQGPRDQSSAGWRQGISPCLIYRKTKPMSFRFMKMLSAALLMNAPAAAFAAPLTTVPPVSVGQGFWDQTPVGKSAGHFMVRLRAIGVLPENKSSATSIGGRVDATPQAAPELDLSYFFTDHIAVELIAASTRHSVSAVGTALGNVDVGSTYVLPPTLTLQYHFMPHERFSPYVGIGLTVAWFYDSNPAGPTVSKFALENTVGPSIQVGADYNLTGKWFLNVDVKQMFLNTRARINGGAIQARTSLDPTVVGFGIGYRF</sequence>
<dbReference type="Gene3D" id="2.40.160.20">
    <property type="match status" value="1"/>
</dbReference>
<name>A0AAC9K5Z9_9PROT</name>
<reference evidence="3" key="1">
    <citation type="submission" date="2016-11" db="EMBL/GenBank/DDBJ databases">
        <title>Comparative genomic and phenotypic analysis of Granulibacter bethesdensis clinical isolates from patients with chronic granulomatous disease.</title>
        <authorList>
            <person name="Zarember K.A."/>
            <person name="Porcella S.F."/>
            <person name="Chu J."/>
            <person name="Ding L."/>
            <person name="Dahlstrom E."/>
            <person name="Barbian K."/>
            <person name="Martens C."/>
            <person name="Sykora L."/>
            <person name="Kramer S."/>
            <person name="Pettinato A.M."/>
            <person name="Hong H."/>
            <person name="Wald G."/>
            <person name="Berg L.J."/>
            <person name="Rogge L.S."/>
            <person name="Greenberg D.E."/>
            <person name="Falcone E.L."/>
            <person name="Neves J.F."/>
            <person name="Simoes M.J."/>
            <person name="Casal M."/>
            <person name="Rodriguez-Lopez F.C."/>
            <person name="Zelazny A."/>
            <person name="Gallin J.I."/>
            <person name="Holland S.M."/>
        </authorList>
    </citation>
    <scope>NUCLEOTIDE SEQUENCE [LARGE SCALE GENOMIC DNA]</scope>
    <source>
        <strain evidence="3">NIH9.1</strain>
    </source>
</reference>
<dbReference type="Proteomes" id="UP000182373">
    <property type="component" value="Chromosome"/>
</dbReference>
<dbReference type="PANTHER" id="PTHR36920:SF1">
    <property type="entry name" value="OUTER MEMBRANE PROTEIN W"/>
    <property type="match status" value="1"/>
</dbReference>
<comment type="similarity">
    <text evidence="1">Belongs to the OmpW/AlkL family.</text>
</comment>
<evidence type="ECO:0000313" key="2">
    <source>
        <dbReference type="EMBL" id="APH53401.1"/>
    </source>
</evidence>
<dbReference type="SUPFAM" id="SSF56925">
    <property type="entry name" value="OMPA-like"/>
    <property type="match status" value="1"/>
</dbReference>
<dbReference type="AlphaFoldDB" id="A0AAC9K5Z9"/>
<dbReference type="PANTHER" id="PTHR36920">
    <property type="match status" value="1"/>
</dbReference>
<evidence type="ECO:0000313" key="3">
    <source>
        <dbReference type="Proteomes" id="UP000182373"/>
    </source>
</evidence>
<dbReference type="GO" id="GO:0019867">
    <property type="term" value="C:outer membrane"/>
    <property type="evidence" value="ECO:0007669"/>
    <property type="project" value="InterPro"/>
</dbReference>
<dbReference type="EMBL" id="CP018191">
    <property type="protein sequence ID" value="APH53401.1"/>
    <property type="molecule type" value="Genomic_DNA"/>
</dbReference>
<dbReference type="GO" id="GO:0055085">
    <property type="term" value="P:transmembrane transport"/>
    <property type="evidence" value="ECO:0007669"/>
    <property type="project" value="TreeGrafter"/>
</dbReference>
<evidence type="ECO:0000256" key="1">
    <source>
        <dbReference type="ARBA" id="ARBA00009330"/>
    </source>
</evidence>
<protein>
    <submittedName>
        <fullName evidence="2">Outer membrane protein</fullName>
    </submittedName>
</protein>
<organism evidence="2 3">
    <name type="scientific">Granulibacter bethesdensis</name>
    <dbReference type="NCBI Taxonomy" id="364410"/>
    <lineage>
        <taxon>Bacteria</taxon>
        <taxon>Pseudomonadati</taxon>
        <taxon>Pseudomonadota</taxon>
        <taxon>Alphaproteobacteria</taxon>
        <taxon>Acetobacterales</taxon>
        <taxon>Acetobacteraceae</taxon>
        <taxon>Granulibacter</taxon>
    </lineage>
</organism>
<gene>
    <name evidence="2" type="ORF">GbCGDNIH9_8323</name>
</gene>
<dbReference type="InterPro" id="IPR011250">
    <property type="entry name" value="OMP/PagP_B-barrel"/>
</dbReference>
<accession>A0AAC9K5Z9</accession>
<proteinExistence type="inferred from homology"/>
<dbReference type="Pfam" id="PF03922">
    <property type="entry name" value="OmpW"/>
    <property type="match status" value="1"/>
</dbReference>
<dbReference type="InterPro" id="IPR005618">
    <property type="entry name" value="OMPW"/>
</dbReference>